<keyword evidence="1" id="KW-0472">Membrane</keyword>
<evidence type="ECO:0000313" key="2">
    <source>
        <dbReference type="EMBL" id="SDF68582.1"/>
    </source>
</evidence>
<dbReference type="Pfam" id="PF09991">
    <property type="entry name" value="DUF2232"/>
    <property type="match status" value="1"/>
</dbReference>
<comment type="caution">
    <text evidence="2">The sequence shown here is derived from an EMBL/GenBank/DDBJ whole genome shotgun (WGS) entry which is preliminary data.</text>
</comment>
<organism evidence="2 3">
    <name type="scientific">Thalassobaculum litoreum DSM 18839</name>
    <dbReference type="NCBI Taxonomy" id="1123362"/>
    <lineage>
        <taxon>Bacteria</taxon>
        <taxon>Pseudomonadati</taxon>
        <taxon>Pseudomonadota</taxon>
        <taxon>Alphaproteobacteria</taxon>
        <taxon>Rhodospirillales</taxon>
        <taxon>Thalassobaculaceae</taxon>
        <taxon>Thalassobaculum</taxon>
    </lineage>
</organism>
<name>A0A8G2EW93_9PROT</name>
<dbReference type="EMBL" id="FNBW01000005">
    <property type="protein sequence ID" value="SDF68582.1"/>
    <property type="molecule type" value="Genomic_DNA"/>
</dbReference>
<feature type="transmembrane region" description="Helical" evidence="1">
    <location>
        <begin position="54"/>
        <end position="71"/>
    </location>
</feature>
<gene>
    <name evidence="2" type="ORF">SAMN05660686_02061</name>
</gene>
<dbReference type="InterPro" id="IPR018710">
    <property type="entry name" value="DUF2232"/>
</dbReference>
<feature type="transmembrane region" description="Helical" evidence="1">
    <location>
        <begin position="224"/>
        <end position="241"/>
    </location>
</feature>
<feature type="transmembrane region" description="Helical" evidence="1">
    <location>
        <begin position="151"/>
        <end position="175"/>
    </location>
</feature>
<evidence type="ECO:0000313" key="3">
    <source>
        <dbReference type="Proteomes" id="UP000198615"/>
    </source>
</evidence>
<dbReference type="PANTHER" id="PTHR41324:SF1">
    <property type="entry name" value="DUF2232 DOMAIN-CONTAINING PROTEIN"/>
    <property type="match status" value="1"/>
</dbReference>
<protein>
    <submittedName>
        <fullName evidence="2">Predicted membrane protein</fullName>
    </submittedName>
</protein>
<dbReference type="PANTHER" id="PTHR41324">
    <property type="entry name" value="MEMBRANE PROTEIN-RELATED"/>
    <property type="match status" value="1"/>
</dbReference>
<evidence type="ECO:0000256" key="1">
    <source>
        <dbReference type="SAM" id="Phobius"/>
    </source>
</evidence>
<dbReference type="Proteomes" id="UP000198615">
    <property type="component" value="Unassembled WGS sequence"/>
</dbReference>
<sequence>MTVAVYPSPFFAMLQLSLTSLPLFLVGLAYGAVLGLAAAAAAFVALGLSLGLDVAAYHAAMTGVPAGLLIWQAERSGSEPRVLLLTLIAYACATIALAGLILSGHPDGMQGVIAEELQRTFETISSYAEEAGQPPLPMAELQDMLSSLASLFPAFAAAGWVLTTAASAGLAQLLLRRFGKATLPTPDIADLRAPRWIALVLAAVLALAYLPEGIGFAAKNMVPVVLLLFLFTGLGVVHALARRSGSGGLWLGGTYALLIVFSWAAAAVIVLVGMLDVVFDFRRRAGPPPQE</sequence>
<keyword evidence="1" id="KW-0812">Transmembrane</keyword>
<feature type="transmembrane region" description="Helical" evidence="1">
    <location>
        <begin position="83"/>
        <end position="102"/>
    </location>
</feature>
<reference evidence="2 3" key="1">
    <citation type="submission" date="2016-10" db="EMBL/GenBank/DDBJ databases">
        <authorList>
            <person name="Varghese N."/>
            <person name="Submissions S."/>
        </authorList>
    </citation>
    <scope>NUCLEOTIDE SEQUENCE [LARGE SCALE GENOMIC DNA]</scope>
    <source>
        <strain evidence="2 3">DSM 18839</strain>
    </source>
</reference>
<dbReference type="AlphaFoldDB" id="A0A8G2EW93"/>
<keyword evidence="1" id="KW-1133">Transmembrane helix</keyword>
<feature type="transmembrane region" description="Helical" evidence="1">
    <location>
        <begin position="253"/>
        <end position="275"/>
    </location>
</feature>
<accession>A0A8G2EW93</accession>
<keyword evidence="3" id="KW-1185">Reference proteome</keyword>
<proteinExistence type="predicted"/>
<feature type="transmembrane region" description="Helical" evidence="1">
    <location>
        <begin position="196"/>
        <end position="218"/>
    </location>
</feature>
<feature type="transmembrane region" description="Helical" evidence="1">
    <location>
        <begin position="21"/>
        <end position="48"/>
    </location>
</feature>